<reference evidence="1 2" key="1">
    <citation type="submission" date="2021-03" db="EMBL/GenBank/DDBJ databases">
        <title>Streptomyces strains.</title>
        <authorList>
            <person name="Lund M.B."/>
            <person name="Toerring T."/>
        </authorList>
    </citation>
    <scope>NUCLEOTIDE SEQUENCE [LARGE SCALE GENOMIC DNA]</scope>
    <source>
        <strain evidence="1 2">KCC S-1010</strain>
    </source>
</reference>
<protein>
    <submittedName>
        <fullName evidence="1">Lasso RiPP family leader peptide-containing protein</fullName>
    </submittedName>
</protein>
<name>A0ABX7RWM4_9ACTN</name>
<dbReference type="EMBL" id="CP071595">
    <property type="protein sequence ID" value="QSY52437.1"/>
    <property type="molecule type" value="Genomic_DNA"/>
</dbReference>
<gene>
    <name evidence="1" type="ORF">J3S04_14555</name>
</gene>
<dbReference type="Proteomes" id="UP000671836">
    <property type="component" value="Chromosome"/>
</dbReference>
<evidence type="ECO:0000313" key="2">
    <source>
        <dbReference type="Proteomes" id="UP000671836"/>
    </source>
</evidence>
<dbReference type="RefSeq" id="WP_207555546.1">
    <property type="nucleotide sequence ID" value="NZ_CP071595.1"/>
</dbReference>
<proteinExistence type="predicted"/>
<keyword evidence="2" id="KW-1185">Reference proteome</keyword>
<accession>A0ABX7RWM4</accession>
<sequence>MIEVGTFAELTLGGGDAGPEALLGMDD</sequence>
<evidence type="ECO:0000313" key="1">
    <source>
        <dbReference type="EMBL" id="QSY52437.1"/>
    </source>
</evidence>
<organism evidence="1 2">
    <name type="scientific">Streptomyces griseocarneus</name>
    <dbReference type="NCBI Taxonomy" id="51201"/>
    <lineage>
        <taxon>Bacteria</taxon>
        <taxon>Bacillati</taxon>
        <taxon>Actinomycetota</taxon>
        <taxon>Actinomycetes</taxon>
        <taxon>Kitasatosporales</taxon>
        <taxon>Streptomycetaceae</taxon>
        <taxon>Streptomyces</taxon>
    </lineage>
</organism>
<dbReference type="NCBIfam" id="NF033521">
    <property type="entry name" value="lasso_leader_L3"/>
    <property type="match status" value="1"/>
</dbReference>